<name>A0ABV6HBX7_9ACTN</name>
<dbReference type="Gene3D" id="1.10.357.10">
    <property type="entry name" value="Tetracycline Repressor, domain 2"/>
    <property type="match status" value="1"/>
</dbReference>
<dbReference type="PANTHER" id="PTHR43479">
    <property type="entry name" value="ACREF/ENVCD OPERON REPRESSOR-RELATED"/>
    <property type="match status" value="1"/>
</dbReference>
<reference evidence="4 5" key="1">
    <citation type="submission" date="2024-09" db="EMBL/GenBank/DDBJ databases">
        <authorList>
            <person name="Sun Q."/>
            <person name="Mori K."/>
        </authorList>
    </citation>
    <scope>NUCLEOTIDE SEQUENCE [LARGE SCALE GENOMIC DNA]</scope>
    <source>
        <strain evidence="4 5">CCM 7957</strain>
    </source>
</reference>
<dbReference type="InterPro" id="IPR009057">
    <property type="entry name" value="Homeodomain-like_sf"/>
</dbReference>
<dbReference type="PROSITE" id="PS50977">
    <property type="entry name" value="HTH_TETR_2"/>
    <property type="match status" value="1"/>
</dbReference>
<evidence type="ECO:0000259" key="3">
    <source>
        <dbReference type="PROSITE" id="PS50977"/>
    </source>
</evidence>
<protein>
    <submittedName>
        <fullName evidence="4">TetR/AcrR family transcriptional regulator</fullName>
    </submittedName>
</protein>
<evidence type="ECO:0000256" key="2">
    <source>
        <dbReference type="PROSITE-ProRule" id="PRU00335"/>
    </source>
</evidence>
<accession>A0ABV6HBX7</accession>
<dbReference type="SUPFAM" id="SSF46689">
    <property type="entry name" value="Homeodomain-like"/>
    <property type="match status" value="1"/>
</dbReference>
<dbReference type="PRINTS" id="PR00455">
    <property type="entry name" value="HTHTETR"/>
</dbReference>
<evidence type="ECO:0000256" key="1">
    <source>
        <dbReference type="ARBA" id="ARBA00023125"/>
    </source>
</evidence>
<dbReference type="PANTHER" id="PTHR43479:SF11">
    <property type="entry name" value="ACREF_ENVCD OPERON REPRESSOR-RELATED"/>
    <property type="match status" value="1"/>
</dbReference>
<dbReference type="Pfam" id="PF00440">
    <property type="entry name" value="TetR_N"/>
    <property type="match status" value="1"/>
</dbReference>
<feature type="domain" description="HTH tetR-type" evidence="3">
    <location>
        <begin position="19"/>
        <end position="79"/>
    </location>
</feature>
<dbReference type="EMBL" id="JBHLWV010000027">
    <property type="protein sequence ID" value="MFC0316094.1"/>
    <property type="molecule type" value="Genomic_DNA"/>
</dbReference>
<keyword evidence="1 2" id="KW-0238">DNA-binding</keyword>
<dbReference type="InterPro" id="IPR050624">
    <property type="entry name" value="HTH-type_Tx_Regulator"/>
</dbReference>
<dbReference type="RefSeq" id="WP_382365447.1">
    <property type="nucleotide sequence ID" value="NZ_JBHLWV010000027.1"/>
</dbReference>
<keyword evidence="5" id="KW-1185">Reference proteome</keyword>
<proteinExistence type="predicted"/>
<dbReference type="InterPro" id="IPR001647">
    <property type="entry name" value="HTH_TetR"/>
</dbReference>
<dbReference type="Proteomes" id="UP001589783">
    <property type="component" value="Unassembled WGS sequence"/>
</dbReference>
<comment type="caution">
    <text evidence="4">The sequence shown here is derived from an EMBL/GenBank/DDBJ whole genome shotgun (WGS) entry which is preliminary data.</text>
</comment>
<evidence type="ECO:0000313" key="5">
    <source>
        <dbReference type="Proteomes" id="UP001589783"/>
    </source>
</evidence>
<evidence type="ECO:0000313" key="4">
    <source>
        <dbReference type="EMBL" id="MFC0316094.1"/>
    </source>
</evidence>
<sequence>MTNDSERVYRGVSADQRRKQRRAALIEAGLQLFGTEGYPNVPVKLICDEAGLTQRYFYESFSEREALLDAVYRYCVDEARTGITTAALAYLAEIPEVMAGEPIPDEAMPGLADVTFGSFLHQLTFDPRRARIIFIEVVGVSPALERLRIGAIHDWADLILSFTAPNDRQSPERRLAAIGLVGAITQLLVDWQMAKVDPITPESGPELFSTEAIHRVITSMLVATYDHILRAGPTDPAPDAAV</sequence>
<organism evidence="4 5">
    <name type="scientific">Gordonia phosphorivorans</name>
    <dbReference type="NCBI Taxonomy" id="1056982"/>
    <lineage>
        <taxon>Bacteria</taxon>
        <taxon>Bacillati</taxon>
        <taxon>Actinomycetota</taxon>
        <taxon>Actinomycetes</taxon>
        <taxon>Mycobacteriales</taxon>
        <taxon>Gordoniaceae</taxon>
        <taxon>Gordonia</taxon>
    </lineage>
</organism>
<gene>
    <name evidence="4" type="ORF">ACFFJD_14670</name>
</gene>
<feature type="DNA-binding region" description="H-T-H motif" evidence="2">
    <location>
        <begin position="42"/>
        <end position="61"/>
    </location>
</feature>